<dbReference type="AlphaFoldDB" id="A0AB39LE06"/>
<proteinExistence type="predicted"/>
<keyword evidence="2" id="KW-0812">Transmembrane</keyword>
<feature type="region of interest" description="Disordered" evidence="1">
    <location>
        <begin position="1"/>
        <end position="31"/>
    </location>
</feature>
<sequence>MTDQQKNPEVDKENEAYASDESLFPNNEMKPEKRVGTSAILSFALFIAIAYTVLLLLGLFSMGAWAGGFLYFLGIHMISFVIATILLWNGKAKGNKTTLYIATIYVFSFIVRVIRIG</sequence>
<evidence type="ECO:0000256" key="1">
    <source>
        <dbReference type="SAM" id="MobiDB-lite"/>
    </source>
</evidence>
<protein>
    <submittedName>
        <fullName evidence="3">Uncharacterized protein</fullName>
    </submittedName>
</protein>
<name>A0AB39LE06_9STRE</name>
<accession>A0AB39LE06</accession>
<feature type="transmembrane region" description="Helical" evidence="2">
    <location>
        <begin position="68"/>
        <end position="87"/>
    </location>
</feature>
<organism evidence="3">
    <name type="scientific">Streptococcus sp. CP1998</name>
    <dbReference type="NCBI Taxonomy" id="3238303"/>
    <lineage>
        <taxon>Bacteria</taxon>
        <taxon>Bacillati</taxon>
        <taxon>Bacillota</taxon>
        <taxon>Bacilli</taxon>
        <taxon>Lactobacillales</taxon>
        <taxon>Streptococcaceae</taxon>
        <taxon>Streptococcus</taxon>
    </lineage>
</organism>
<keyword evidence="2" id="KW-1133">Transmembrane helix</keyword>
<evidence type="ECO:0000313" key="3">
    <source>
        <dbReference type="EMBL" id="XDP50671.1"/>
    </source>
</evidence>
<dbReference type="RefSeq" id="WP_369088286.1">
    <property type="nucleotide sequence ID" value="NZ_CP163380.1"/>
</dbReference>
<gene>
    <name evidence="3" type="ORF">AB4X21_04730</name>
</gene>
<dbReference type="EMBL" id="CP163380">
    <property type="protein sequence ID" value="XDP50671.1"/>
    <property type="molecule type" value="Genomic_DNA"/>
</dbReference>
<feature type="transmembrane region" description="Helical" evidence="2">
    <location>
        <begin position="39"/>
        <end position="62"/>
    </location>
</feature>
<keyword evidence="2" id="KW-0472">Membrane</keyword>
<evidence type="ECO:0000256" key="2">
    <source>
        <dbReference type="SAM" id="Phobius"/>
    </source>
</evidence>
<feature type="compositionally biased region" description="Basic and acidic residues" evidence="1">
    <location>
        <begin position="1"/>
        <end position="15"/>
    </location>
</feature>
<feature type="transmembrane region" description="Helical" evidence="2">
    <location>
        <begin position="99"/>
        <end position="116"/>
    </location>
</feature>
<reference evidence="3" key="1">
    <citation type="submission" date="2024-07" db="EMBL/GenBank/DDBJ databases">
        <authorList>
            <person name="Li G."/>
        </authorList>
    </citation>
    <scope>NUCLEOTIDE SEQUENCE</scope>
    <source>
        <strain evidence="3">CP1998</strain>
    </source>
</reference>